<organism evidence="2 3">
    <name type="scientific">Liquorilactobacillus mali</name>
    <dbReference type="NCBI Taxonomy" id="1618"/>
    <lineage>
        <taxon>Bacteria</taxon>
        <taxon>Bacillati</taxon>
        <taxon>Bacillota</taxon>
        <taxon>Bacilli</taxon>
        <taxon>Lactobacillales</taxon>
        <taxon>Lactobacillaceae</taxon>
        <taxon>Liquorilactobacillus</taxon>
    </lineage>
</organism>
<protein>
    <recommendedName>
        <fullName evidence="1">ORF6C domain-containing protein</fullName>
    </recommendedName>
</protein>
<dbReference type="Proteomes" id="UP000051727">
    <property type="component" value="Unassembled WGS sequence"/>
</dbReference>
<gene>
    <name evidence="2" type="ORF">IV36_GL001942</name>
</gene>
<proteinExistence type="predicted"/>
<feature type="domain" description="ORF6C" evidence="1">
    <location>
        <begin position="48"/>
        <end position="150"/>
    </location>
</feature>
<dbReference type="RefSeq" id="WP_056990876.1">
    <property type="nucleotide sequence ID" value="NZ_JQAR01000005.1"/>
</dbReference>
<evidence type="ECO:0000313" key="2">
    <source>
        <dbReference type="EMBL" id="KRN31133.1"/>
    </source>
</evidence>
<dbReference type="InterPro" id="IPR018878">
    <property type="entry name" value="ORF6C_dom"/>
</dbReference>
<evidence type="ECO:0000259" key="1">
    <source>
        <dbReference type="Pfam" id="PF10552"/>
    </source>
</evidence>
<dbReference type="Pfam" id="PF10552">
    <property type="entry name" value="ORF6C"/>
    <property type="match status" value="1"/>
</dbReference>
<evidence type="ECO:0000313" key="3">
    <source>
        <dbReference type="Proteomes" id="UP000051727"/>
    </source>
</evidence>
<comment type="caution">
    <text evidence="2">The sequence shown here is derived from an EMBL/GenBank/DDBJ whole genome shotgun (WGS) entry which is preliminary data.</text>
</comment>
<reference evidence="2 3" key="1">
    <citation type="journal article" date="2015" name="Genome Announc.">
        <title>Expanding the biotechnology potential of lactobacilli through comparative genomics of 213 strains and associated genera.</title>
        <authorList>
            <person name="Sun Z."/>
            <person name="Harris H.M."/>
            <person name="McCann A."/>
            <person name="Guo C."/>
            <person name="Argimon S."/>
            <person name="Zhang W."/>
            <person name="Yang X."/>
            <person name="Jeffery I.B."/>
            <person name="Cooney J.C."/>
            <person name="Kagawa T.F."/>
            <person name="Liu W."/>
            <person name="Song Y."/>
            <person name="Salvetti E."/>
            <person name="Wrobel A."/>
            <person name="Rasinkangas P."/>
            <person name="Parkhill J."/>
            <person name="Rea M.C."/>
            <person name="O'Sullivan O."/>
            <person name="Ritari J."/>
            <person name="Douillard F.P."/>
            <person name="Paul Ross R."/>
            <person name="Yang R."/>
            <person name="Briner A.E."/>
            <person name="Felis G.E."/>
            <person name="de Vos W.M."/>
            <person name="Barrangou R."/>
            <person name="Klaenhammer T.R."/>
            <person name="Caufield P.W."/>
            <person name="Cui Y."/>
            <person name="Zhang H."/>
            <person name="O'Toole P.W."/>
        </authorList>
    </citation>
    <scope>NUCLEOTIDE SEQUENCE [LARGE SCALE GENOMIC DNA]</scope>
    <source>
        <strain evidence="2 3">ATCC 27304</strain>
    </source>
</reference>
<dbReference type="AlphaFoldDB" id="A0A0R2G2E6"/>
<dbReference type="OrthoDB" id="2188300at2"/>
<sequence length="176" mass="20378">MKQNNLVIKEPDSKLLAGLINQQALQTEINKQIYLSMNSAKKEIKAYADKGIKELTTLVNRVEESVTLTYEEQQVFKTVVSKKAAILTNLYLEEKFNSNQYGGTNLHMKKLGQFRANVYRRIKRAFNVPRYSSLRRIDLNEAITLVNHLSLSSFEGYETRMTDTQLEAIENWKKNK</sequence>
<name>A0A0R2G2E6_9LACO</name>
<dbReference type="EMBL" id="JQAR01000005">
    <property type="protein sequence ID" value="KRN31133.1"/>
    <property type="molecule type" value="Genomic_DNA"/>
</dbReference>
<dbReference type="PATRIC" id="fig|1618.3.peg.1981"/>
<dbReference type="STRING" id="1618.IV36_GL001942"/>
<accession>A0A0R2G2E6</accession>